<protein>
    <submittedName>
        <fullName evidence="2">Uncharacterized protein</fullName>
    </submittedName>
</protein>
<dbReference type="EMBL" id="MT631274">
    <property type="protein sequence ID" value="QNO47786.1"/>
    <property type="molecule type" value="Genomic_DNA"/>
</dbReference>
<dbReference type="AlphaFoldDB" id="A0A7G9YIF2"/>
<reference evidence="2" key="1">
    <citation type="submission" date="2020-06" db="EMBL/GenBank/DDBJ databases">
        <title>Unique genomic features of the anaerobic methanotrophic archaea.</title>
        <authorList>
            <person name="Chadwick G.L."/>
            <person name="Skennerton C.T."/>
            <person name="Laso-Perez R."/>
            <person name="Leu A.O."/>
            <person name="Speth D.R."/>
            <person name="Yu H."/>
            <person name="Morgan-Lang C."/>
            <person name="Hatzenpichler R."/>
            <person name="Goudeau D."/>
            <person name="Malmstrom R."/>
            <person name="Brazelton W.J."/>
            <person name="Woyke T."/>
            <person name="Hallam S.J."/>
            <person name="Tyson G.W."/>
            <person name="Wegener G."/>
            <person name="Boetius A."/>
            <person name="Orphan V."/>
        </authorList>
    </citation>
    <scope>NUCLEOTIDE SEQUENCE</scope>
</reference>
<evidence type="ECO:0000256" key="1">
    <source>
        <dbReference type="SAM" id="MobiDB-lite"/>
    </source>
</evidence>
<sequence length="62" mass="6750">MAQRTKVSGCISLEFSIVPSHSSVTIQPEERLATTSEPNPAPNPVTDWREAGIPGRNEGCWL</sequence>
<evidence type="ECO:0000313" key="2">
    <source>
        <dbReference type="EMBL" id="QNO47786.1"/>
    </source>
</evidence>
<proteinExistence type="predicted"/>
<gene>
    <name evidence="2" type="ORF">FMEMAFBA_00044</name>
</gene>
<organism evidence="2">
    <name type="scientific">Candidatus Methanogaster sp. ANME-2c ERB4</name>
    <dbReference type="NCBI Taxonomy" id="2759911"/>
    <lineage>
        <taxon>Archaea</taxon>
        <taxon>Methanobacteriati</taxon>
        <taxon>Methanobacteriota</taxon>
        <taxon>Stenosarchaea group</taxon>
        <taxon>Methanomicrobia</taxon>
        <taxon>Methanosarcinales</taxon>
        <taxon>ANME-2 cluster</taxon>
        <taxon>Candidatus Methanogasteraceae</taxon>
        <taxon>Candidatus Methanogaster</taxon>
    </lineage>
</organism>
<name>A0A7G9YIF2_9EURY</name>
<feature type="region of interest" description="Disordered" evidence="1">
    <location>
        <begin position="29"/>
        <end position="62"/>
    </location>
</feature>
<accession>A0A7G9YIF2</accession>